<dbReference type="EMBL" id="JAIPUX010000439">
    <property type="protein sequence ID" value="KAH0628595.1"/>
    <property type="molecule type" value="Genomic_DNA"/>
</dbReference>
<feature type="coiled-coil region" evidence="1">
    <location>
        <begin position="17"/>
        <end position="54"/>
    </location>
</feature>
<feature type="coiled-coil region" evidence="1">
    <location>
        <begin position="537"/>
        <end position="564"/>
    </location>
</feature>
<organism evidence="3 4">
    <name type="scientific">Phrynosoma platyrhinos</name>
    <name type="common">Desert horned lizard</name>
    <dbReference type="NCBI Taxonomy" id="52577"/>
    <lineage>
        <taxon>Eukaryota</taxon>
        <taxon>Metazoa</taxon>
        <taxon>Chordata</taxon>
        <taxon>Craniata</taxon>
        <taxon>Vertebrata</taxon>
        <taxon>Euteleostomi</taxon>
        <taxon>Lepidosauria</taxon>
        <taxon>Squamata</taxon>
        <taxon>Bifurcata</taxon>
        <taxon>Unidentata</taxon>
        <taxon>Episquamata</taxon>
        <taxon>Toxicofera</taxon>
        <taxon>Iguania</taxon>
        <taxon>Phrynosomatidae</taxon>
        <taxon>Phrynosomatinae</taxon>
        <taxon>Phrynosoma</taxon>
    </lineage>
</organism>
<dbReference type="Proteomes" id="UP000826234">
    <property type="component" value="Unassembled WGS sequence"/>
</dbReference>
<feature type="region of interest" description="Disordered" evidence="2">
    <location>
        <begin position="83"/>
        <end position="105"/>
    </location>
</feature>
<evidence type="ECO:0008006" key="5">
    <source>
        <dbReference type="Google" id="ProtNLM"/>
    </source>
</evidence>
<dbReference type="PANTHER" id="PTHR21963:SF1">
    <property type="entry name" value="SPERM-ASSOCIATED ANTIGEN 17"/>
    <property type="match status" value="1"/>
</dbReference>
<name>A0ABQ7TGP1_PHRPL</name>
<gene>
    <name evidence="3" type="ORF">JD844_009950</name>
</gene>
<evidence type="ECO:0000256" key="2">
    <source>
        <dbReference type="SAM" id="MobiDB-lite"/>
    </source>
</evidence>
<evidence type="ECO:0000256" key="1">
    <source>
        <dbReference type="SAM" id="Coils"/>
    </source>
</evidence>
<comment type="caution">
    <text evidence="3">The sequence shown here is derived from an EMBL/GenBank/DDBJ whole genome shotgun (WGS) entry which is preliminary data.</text>
</comment>
<evidence type="ECO:0000313" key="4">
    <source>
        <dbReference type="Proteomes" id="UP000826234"/>
    </source>
</evidence>
<keyword evidence="4" id="KW-1185">Reference proteome</keyword>
<sequence length="599" mass="66269">MKVIFWYVKGEEKGDKAKNSNEENKIDEANLDKAKKDEIEVQEAKEEQDKVNEAVASKVKANISKAGEAKSMDEFAANGVIRNEATEDKAEAEAEAGDTEAGDKTKESALEILIRQSYPQRVKHSQLYQTVKKPVEQEISRVITRQGTVIKTMLDGSTQILFADGTVIRSPDSGPVIPPPPAPSTPHTEVLPTPEISTKKNRKNTKAALVAKVEAVEAVVQDHLSDTEQPPDALAGTWITTTPLGTQIGTKGSERLDLKPLLAYQATDPVNGTILPMNKGCLFIDEDCSAVYSPEAFEKDESEFISSVEDQQMGKYFMKHNSNTVCEVMDPAGNIFKVMADGSTSEYIATIDDDGKTSESSDTQTPVVYGEHAPRFFIVYADGSGTELLRTRDAEEYLAMAYGDPVTVETVSNVALEEMPEVIQIIVNTESAGEIWNPDPPILTPIPMGHVNTKGCVDTKSSQPGVVSMPVRRDQTILSIEADKRRTPGPPFGMHAWKGLHIEFKELANSSAPIQKCPNVLQIRRLIQYEPVTDELRHKLQLSVKEYIDKIMKQEEEIHEMTIKDPRMEEEKENAADLLKLVMLNEKQREGFGNIKPES</sequence>
<dbReference type="InterPro" id="IPR026173">
    <property type="entry name" value="SPAG17"/>
</dbReference>
<keyword evidence="1" id="KW-0175">Coiled coil</keyword>
<protein>
    <recommendedName>
        <fullName evidence="5">Sperm-associated antigen 17</fullName>
    </recommendedName>
</protein>
<reference evidence="3 4" key="1">
    <citation type="journal article" date="2022" name="Gigascience">
        <title>A chromosome-level genome assembly and annotation of the desert horned lizard, Phrynosoma platyrhinos, provides insight into chromosomal rearrangements among reptiles.</title>
        <authorList>
            <person name="Koochekian N."/>
            <person name="Ascanio A."/>
            <person name="Farleigh K."/>
            <person name="Card D.C."/>
            <person name="Schield D.R."/>
            <person name="Castoe T.A."/>
            <person name="Jezkova T."/>
        </authorList>
    </citation>
    <scope>NUCLEOTIDE SEQUENCE [LARGE SCALE GENOMIC DNA]</scope>
    <source>
        <strain evidence="3">NK-2021</strain>
    </source>
</reference>
<accession>A0ABQ7TGP1</accession>
<dbReference type="PANTHER" id="PTHR21963">
    <property type="entry name" value="PF6"/>
    <property type="match status" value="1"/>
</dbReference>
<evidence type="ECO:0000313" key="3">
    <source>
        <dbReference type="EMBL" id="KAH0628595.1"/>
    </source>
</evidence>
<proteinExistence type="predicted"/>